<evidence type="ECO:0000256" key="4">
    <source>
        <dbReference type="ARBA" id="ARBA00022741"/>
    </source>
</evidence>
<dbReference type="SUPFAM" id="SSF56235">
    <property type="entry name" value="N-terminal nucleophile aminohydrolases (Ntn hydrolases)"/>
    <property type="match status" value="1"/>
</dbReference>
<evidence type="ECO:0000256" key="6">
    <source>
        <dbReference type="ARBA" id="ARBA00022962"/>
    </source>
</evidence>
<dbReference type="InterPro" id="IPR029055">
    <property type="entry name" value="Ntn_hydrolases_N"/>
</dbReference>
<dbReference type="EC" id="6.3.5.4" evidence="3"/>
<evidence type="ECO:0000256" key="10">
    <source>
        <dbReference type="PIRSR" id="PIRSR001589-3"/>
    </source>
</evidence>
<feature type="domain" description="Glutamine amidotransferase type-2" evidence="11">
    <location>
        <begin position="2"/>
        <end position="213"/>
    </location>
</feature>
<dbReference type="GO" id="GO:0005524">
    <property type="term" value="F:ATP binding"/>
    <property type="evidence" value="ECO:0007669"/>
    <property type="project" value="UniProtKB-KW"/>
</dbReference>
<dbReference type="InterPro" id="IPR006426">
    <property type="entry name" value="Asn_synth_AEB"/>
</dbReference>
<feature type="binding site" evidence="9">
    <location>
        <begin position="360"/>
        <end position="361"/>
    </location>
    <ligand>
        <name>ATP</name>
        <dbReference type="ChEBI" id="CHEBI:30616"/>
    </ligand>
</feature>
<dbReference type="Gene3D" id="3.40.50.620">
    <property type="entry name" value="HUPs"/>
    <property type="match status" value="2"/>
</dbReference>
<dbReference type="InterPro" id="IPR017932">
    <property type="entry name" value="GATase_2_dom"/>
</dbReference>
<dbReference type="NCBIfam" id="TIGR01536">
    <property type="entry name" value="asn_synth_AEB"/>
    <property type="match status" value="1"/>
</dbReference>
<dbReference type="Pfam" id="PF00733">
    <property type="entry name" value="Asn_synthase"/>
    <property type="match status" value="1"/>
</dbReference>
<evidence type="ECO:0000256" key="7">
    <source>
        <dbReference type="ARBA" id="ARBA00048741"/>
    </source>
</evidence>
<dbReference type="InterPro" id="IPR051786">
    <property type="entry name" value="ASN_synthetase/amidase"/>
</dbReference>
<evidence type="ECO:0000256" key="2">
    <source>
        <dbReference type="ARBA" id="ARBA00005752"/>
    </source>
</evidence>
<dbReference type="InterPro" id="IPR033738">
    <property type="entry name" value="AsnB_N"/>
</dbReference>
<keyword evidence="4 9" id="KW-0547">Nucleotide-binding</keyword>
<dbReference type="Gene3D" id="3.60.20.10">
    <property type="entry name" value="Glutamine Phosphoribosylpyrophosphate, subunit 1, domain 1"/>
    <property type="match status" value="1"/>
</dbReference>
<dbReference type="GO" id="GO:0005829">
    <property type="term" value="C:cytosol"/>
    <property type="evidence" value="ECO:0007669"/>
    <property type="project" value="TreeGrafter"/>
</dbReference>
<reference evidence="12 13" key="1">
    <citation type="journal article" date="2019" name="Nat. Microbiol.">
        <title>Mediterranean grassland soil C-N compound turnover is dependent on rainfall and depth, and is mediated by genomically divergent microorganisms.</title>
        <authorList>
            <person name="Diamond S."/>
            <person name="Andeer P.F."/>
            <person name="Li Z."/>
            <person name="Crits-Christoph A."/>
            <person name="Burstein D."/>
            <person name="Anantharaman K."/>
            <person name="Lane K.R."/>
            <person name="Thomas B.C."/>
            <person name="Pan C."/>
            <person name="Northen T.R."/>
            <person name="Banfield J.F."/>
        </authorList>
    </citation>
    <scope>NUCLEOTIDE SEQUENCE [LARGE SCALE GENOMIC DNA]</scope>
    <source>
        <strain evidence="12">WS_1</strain>
    </source>
</reference>
<evidence type="ECO:0000256" key="8">
    <source>
        <dbReference type="PIRSR" id="PIRSR001589-1"/>
    </source>
</evidence>
<dbReference type="AlphaFoldDB" id="A0A538SE60"/>
<feature type="active site" description="For GATase activity" evidence="8">
    <location>
        <position position="2"/>
    </location>
</feature>
<dbReference type="GO" id="GO:0006529">
    <property type="term" value="P:asparagine biosynthetic process"/>
    <property type="evidence" value="ECO:0007669"/>
    <property type="project" value="UniProtKB-KW"/>
</dbReference>
<evidence type="ECO:0000256" key="1">
    <source>
        <dbReference type="ARBA" id="ARBA00005187"/>
    </source>
</evidence>
<comment type="catalytic activity">
    <reaction evidence="7">
        <text>L-aspartate + L-glutamine + ATP + H2O = L-asparagine + L-glutamate + AMP + diphosphate + H(+)</text>
        <dbReference type="Rhea" id="RHEA:12228"/>
        <dbReference type="ChEBI" id="CHEBI:15377"/>
        <dbReference type="ChEBI" id="CHEBI:15378"/>
        <dbReference type="ChEBI" id="CHEBI:29985"/>
        <dbReference type="ChEBI" id="CHEBI:29991"/>
        <dbReference type="ChEBI" id="CHEBI:30616"/>
        <dbReference type="ChEBI" id="CHEBI:33019"/>
        <dbReference type="ChEBI" id="CHEBI:58048"/>
        <dbReference type="ChEBI" id="CHEBI:58359"/>
        <dbReference type="ChEBI" id="CHEBI:456215"/>
        <dbReference type="EC" id="6.3.5.4"/>
    </reaction>
</comment>
<evidence type="ECO:0000256" key="9">
    <source>
        <dbReference type="PIRSR" id="PIRSR001589-2"/>
    </source>
</evidence>
<name>A0A538SE60_UNCEI</name>
<proteinExistence type="inferred from homology"/>
<keyword evidence="5 9" id="KW-0067">ATP-binding</keyword>
<feature type="binding site" evidence="9">
    <location>
        <position position="261"/>
    </location>
    <ligand>
        <name>ATP</name>
        <dbReference type="ChEBI" id="CHEBI:30616"/>
    </ligand>
</feature>
<dbReference type="CDD" id="cd00712">
    <property type="entry name" value="AsnB"/>
    <property type="match status" value="1"/>
</dbReference>
<evidence type="ECO:0000313" key="12">
    <source>
        <dbReference type="EMBL" id="TMQ49637.1"/>
    </source>
</evidence>
<dbReference type="GO" id="GO:0004066">
    <property type="term" value="F:asparagine synthase (glutamine-hydrolyzing) activity"/>
    <property type="evidence" value="ECO:0007669"/>
    <property type="project" value="UniProtKB-EC"/>
</dbReference>
<evidence type="ECO:0000256" key="5">
    <source>
        <dbReference type="ARBA" id="ARBA00022840"/>
    </source>
</evidence>
<evidence type="ECO:0000259" key="11">
    <source>
        <dbReference type="PROSITE" id="PS51278"/>
    </source>
</evidence>
<keyword evidence="8" id="KW-0028">Amino-acid biosynthesis</keyword>
<dbReference type="PANTHER" id="PTHR43284">
    <property type="entry name" value="ASPARAGINE SYNTHETASE (GLUTAMINE-HYDROLYZING)"/>
    <property type="match status" value="1"/>
</dbReference>
<organism evidence="12 13">
    <name type="scientific">Eiseniibacteriota bacterium</name>
    <dbReference type="NCBI Taxonomy" id="2212470"/>
    <lineage>
        <taxon>Bacteria</taxon>
        <taxon>Candidatus Eiseniibacteriota</taxon>
    </lineage>
</organism>
<keyword evidence="6 8" id="KW-0315">Glutamine amidotransferase</keyword>
<keyword evidence="8" id="KW-0061">Asparagine biosynthesis</keyword>
<evidence type="ECO:0000313" key="13">
    <source>
        <dbReference type="Proteomes" id="UP000316292"/>
    </source>
</evidence>
<evidence type="ECO:0000256" key="3">
    <source>
        <dbReference type="ARBA" id="ARBA00012737"/>
    </source>
</evidence>
<dbReference type="PIRSF" id="PIRSF001589">
    <property type="entry name" value="Asn_synthetase_glu-h"/>
    <property type="match status" value="1"/>
</dbReference>
<dbReference type="InterPro" id="IPR001962">
    <property type="entry name" value="Asn_synthase"/>
</dbReference>
<feature type="binding site" evidence="9">
    <location>
        <position position="100"/>
    </location>
    <ligand>
        <name>L-glutamine</name>
        <dbReference type="ChEBI" id="CHEBI:58359"/>
    </ligand>
</feature>
<gene>
    <name evidence="12" type="primary">asnB</name>
    <name evidence="12" type="ORF">E6K71_04205</name>
</gene>
<dbReference type="PANTHER" id="PTHR43284:SF1">
    <property type="entry name" value="ASPARAGINE SYNTHETASE"/>
    <property type="match status" value="1"/>
</dbReference>
<dbReference type="Proteomes" id="UP000316292">
    <property type="component" value="Unassembled WGS sequence"/>
</dbReference>
<sequence>MCGIAGFLRFGPSPFDPHAVLHRMGEALHHRGPDDGGVYFRDGAGLAHRRLSVVDPEGGAQPFVSEDGRTVLVLNGEIYNHDELRNELAQRGHPFRTRSDTEVLLRLYEEMGIACIGRLRGMFSFALYDHRERRLWVARDRIGVKPLYYVQHADEFAFGSELKSLLEYPGVSRAVDERSIDDFFTFGYVPSPRTVMNGISKLEAGNFLLVTERGVERTQYWDLDFTPRESGGRTPSDVELRRSLEEAVAEQLGADVPVGALLSGGIDSTAVLGFMAERMSGSTPSFTASFPGTRDEDRECAKVAAERYGSRWHEVEVSEPSVELLDRMAWHFDEPFADPSAVPTFVLCEGARKQVTVCLSGDGGDESFGGYRRYRDNETRRAIRRLVPNHRAGAVLAAAGRAVPDGRWLPKPLRLRPLLRLAAVEPRLAYSGEMSICDEASKQRLYRGTFRLALAGHDSLSVVRACFDRSARWDSTSQLQYVDFKTYLADGILTKVDRASMAHGLEVRVPLLDHALVELVARLPSSSKVAWGRGKRHLVRSLRGIVPPRILHRKKRGFTPPLNRWLEGGVGSLFERRVLAEDSFVSRFLDTDAVRSLWNDHRARIVDRAQLIWSILVLETWGRRFL</sequence>
<dbReference type="Pfam" id="PF13537">
    <property type="entry name" value="GATase_7"/>
    <property type="match status" value="1"/>
</dbReference>
<dbReference type="InterPro" id="IPR014729">
    <property type="entry name" value="Rossmann-like_a/b/a_fold"/>
</dbReference>
<feature type="site" description="Important for beta-aspartyl-AMP intermediate formation" evidence="10">
    <location>
        <position position="362"/>
    </location>
</feature>
<protein>
    <recommendedName>
        <fullName evidence="3">asparagine synthase (glutamine-hydrolyzing)</fullName>
        <ecNumber evidence="3">6.3.5.4</ecNumber>
    </recommendedName>
</protein>
<dbReference type="EMBL" id="VBOR01000054">
    <property type="protein sequence ID" value="TMQ49637.1"/>
    <property type="molecule type" value="Genomic_DNA"/>
</dbReference>
<comment type="caution">
    <text evidence="12">The sequence shown here is derived from an EMBL/GenBank/DDBJ whole genome shotgun (WGS) entry which is preliminary data.</text>
</comment>
<dbReference type="SUPFAM" id="SSF52402">
    <property type="entry name" value="Adenine nucleotide alpha hydrolases-like"/>
    <property type="match status" value="1"/>
</dbReference>
<comment type="pathway">
    <text evidence="1">Amino-acid biosynthesis; L-asparagine biosynthesis; L-asparagine from L-aspartate (L-Gln route): step 1/1.</text>
</comment>
<comment type="similarity">
    <text evidence="2">Belongs to the asparagine synthetase family.</text>
</comment>
<keyword evidence="12" id="KW-0436">Ligase</keyword>
<accession>A0A538SE60</accession>
<dbReference type="CDD" id="cd01991">
    <property type="entry name" value="Asn_synthase_B_C"/>
    <property type="match status" value="1"/>
</dbReference>
<dbReference type="PROSITE" id="PS51278">
    <property type="entry name" value="GATASE_TYPE_2"/>
    <property type="match status" value="1"/>
</dbReference>